<dbReference type="EMBL" id="CABPRJ010001476">
    <property type="protein sequence ID" value="VVC38499.1"/>
    <property type="molecule type" value="Genomic_DNA"/>
</dbReference>
<name>A0A5E4N3D9_9HEMI</name>
<dbReference type="InterPro" id="IPR002876">
    <property type="entry name" value="Transcrip_reg_TACO1-like"/>
</dbReference>
<dbReference type="Proteomes" id="UP000325440">
    <property type="component" value="Unassembled WGS sequence"/>
</dbReference>
<dbReference type="PANTHER" id="PTHR12532">
    <property type="entry name" value="TRANSLATIONAL ACTIVATOR OF CYTOCHROME C OXIDASE 1"/>
    <property type="match status" value="1"/>
</dbReference>
<dbReference type="Gene3D" id="1.10.10.200">
    <property type="match status" value="1"/>
</dbReference>
<dbReference type="SUPFAM" id="SSF75625">
    <property type="entry name" value="YebC-like"/>
    <property type="match status" value="1"/>
</dbReference>
<evidence type="ECO:0000256" key="2">
    <source>
        <dbReference type="ARBA" id="ARBA00008724"/>
    </source>
</evidence>
<evidence type="ECO:0000313" key="6">
    <source>
        <dbReference type="Proteomes" id="UP000325440"/>
    </source>
</evidence>
<evidence type="ECO:0000313" key="5">
    <source>
        <dbReference type="EMBL" id="VVC38499.1"/>
    </source>
</evidence>
<protein>
    <submittedName>
        <fullName evidence="5">YebC-like,Integrase, N-terminal zinc-binding domain-like,Transcriptional regulator TACO1</fullName>
    </submittedName>
</protein>
<organism evidence="5 6">
    <name type="scientific">Cinara cedri</name>
    <dbReference type="NCBI Taxonomy" id="506608"/>
    <lineage>
        <taxon>Eukaryota</taxon>
        <taxon>Metazoa</taxon>
        <taxon>Ecdysozoa</taxon>
        <taxon>Arthropoda</taxon>
        <taxon>Hexapoda</taxon>
        <taxon>Insecta</taxon>
        <taxon>Pterygota</taxon>
        <taxon>Neoptera</taxon>
        <taxon>Paraneoptera</taxon>
        <taxon>Hemiptera</taxon>
        <taxon>Sternorrhyncha</taxon>
        <taxon>Aphidomorpha</taxon>
        <taxon>Aphidoidea</taxon>
        <taxon>Aphididae</taxon>
        <taxon>Lachninae</taxon>
        <taxon>Cinara</taxon>
    </lineage>
</organism>
<evidence type="ECO:0000259" key="3">
    <source>
        <dbReference type="Pfam" id="PF01709"/>
    </source>
</evidence>
<dbReference type="InterPro" id="IPR017856">
    <property type="entry name" value="Integrase-like_N"/>
</dbReference>
<dbReference type="FunFam" id="1.10.10.200:FF:000002">
    <property type="entry name" value="Probable transcriptional regulatory protein CLM62_37755"/>
    <property type="match status" value="1"/>
</dbReference>
<accession>A0A5E4N3D9</accession>
<dbReference type="Gene3D" id="3.30.70.980">
    <property type="match status" value="2"/>
</dbReference>
<keyword evidence="6" id="KW-1185">Reference proteome</keyword>
<feature type="domain" description="TACO1/YebC-like second and third" evidence="3">
    <location>
        <begin position="104"/>
        <end position="265"/>
    </location>
</feature>
<dbReference type="InterPro" id="IPR048300">
    <property type="entry name" value="TACO1_YebC-like_2nd/3rd_dom"/>
</dbReference>
<dbReference type="Pfam" id="PF20772">
    <property type="entry name" value="TACO1_YebC_N"/>
    <property type="match status" value="1"/>
</dbReference>
<dbReference type="OrthoDB" id="2017544at2759"/>
<gene>
    <name evidence="5" type="ORF">CINCED_3A007917</name>
</gene>
<dbReference type="InterPro" id="IPR026564">
    <property type="entry name" value="Transcrip_reg_TACO1-like_dom3"/>
</dbReference>
<evidence type="ECO:0000259" key="4">
    <source>
        <dbReference type="Pfam" id="PF20772"/>
    </source>
</evidence>
<dbReference type="PANTHER" id="PTHR12532:SF0">
    <property type="entry name" value="TRANSLATIONAL ACTIVATOR OF CYTOCHROME C OXIDASE 1"/>
    <property type="match status" value="1"/>
</dbReference>
<comment type="subcellular location">
    <subcellularLocation>
        <location evidence="1">Mitochondrion</location>
    </subcellularLocation>
</comment>
<proteinExistence type="inferred from homology"/>
<dbReference type="GO" id="GO:0005739">
    <property type="term" value="C:mitochondrion"/>
    <property type="evidence" value="ECO:0007669"/>
    <property type="project" value="UniProtKB-SubCell"/>
</dbReference>
<sequence>MYGNTFFQVASYCRSTLCNIILKRNAGHSKWSNIKHTKGANDLQKSLLFNRFNRQIKLAIRDQNDPNPETNLKLASVIEMAKKNSMPKDTILNALKKHSNSKAESVWFEVKGPRGTILLIHGLSENPRLFKQNLNTLVRKSNLAYCDSGAKHLFIHKGIIIVKPPTDLINADEECIEHAINAGAEEVETESDDLEPGHYKFICEPNNMNKVRKNLEKFNYDIVQAEEEHVALKKVSLSETEYEYIVKFINNVRGIPDTIEVYDNIA</sequence>
<dbReference type="AlphaFoldDB" id="A0A5E4N3D9"/>
<evidence type="ECO:0000256" key="1">
    <source>
        <dbReference type="ARBA" id="ARBA00004173"/>
    </source>
</evidence>
<feature type="domain" description="TACO1/YebC-like N-terminal" evidence="4">
    <location>
        <begin position="29"/>
        <end position="100"/>
    </location>
</feature>
<reference evidence="5 6" key="1">
    <citation type="submission" date="2019-08" db="EMBL/GenBank/DDBJ databases">
        <authorList>
            <person name="Alioto T."/>
            <person name="Alioto T."/>
            <person name="Gomez Garrido J."/>
        </authorList>
    </citation>
    <scope>NUCLEOTIDE SEQUENCE [LARGE SCALE GENOMIC DNA]</scope>
</reference>
<dbReference type="InterPro" id="IPR029072">
    <property type="entry name" value="YebC-like"/>
</dbReference>
<dbReference type="InterPro" id="IPR049083">
    <property type="entry name" value="TACO1_YebC_N"/>
</dbReference>
<dbReference type="Pfam" id="PF01709">
    <property type="entry name" value="Transcrip_reg"/>
    <property type="match status" value="1"/>
</dbReference>
<comment type="similarity">
    <text evidence="2">Belongs to the TACO1 family.</text>
</comment>